<dbReference type="PANTHER" id="PTHR10434:SF40">
    <property type="entry name" value="1-ACYL-SN-GLYCEROL-3-PHOSPHATE ACYLTRANSFERASE"/>
    <property type="match status" value="1"/>
</dbReference>
<evidence type="ECO:0000259" key="5">
    <source>
        <dbReference type="SMART" id="SM00563"/>
    </source>
</evidence>
<feature type="domain" description="Phospholipid/glycerol acyltransferase" evidence="5">
    <location>
        <begin position="69"/>
        <end position="183"/>
    </location>
</feature>
<organism evidence="6 7">
    <name type="scientific">Sphingomonas aurantiaca</name>
    <dbReference type="NCBI Taxonomy" id="185949"/>
    <lineage>
        <taxon>Bacteria</taxon>
        <taxon>Pseudomonadati</taxon>
        <taxon>Pseudomonadota</taxon>
        <taxon>Alphaproteobacteria</taxon>
        <taxon>Sphingomonadales</taxon>
        <taxon>Sphingomonadaceae</taxon>
        <taxon>Sphingomonas</taxon>
    </lineage>
</organism>
<proteinExistence type="predicted"/>
<evidence type="ECO:0000256" key="2">
    <source>
        <dbReference type="ARBA" id="ARBA00022679"/>
    </source>
</evidence>
<dbReference type="AlphaFoldDB" id="A0A2T5GRL0"/>
<dbReference type="GO" id="GO:0003841">
    <property type="term" value="F:1-acylglycerol-3-phosphate O-acyltransferase activity"/>
    <property type="evidence" value="ECO:0007669"/>
    <property type="project" value="TreeGrafter"/>
</dbReference>
<feature type="transmembrane region" description="Helical" evidence="4">
    <location>
        <begin position="7"/>
        <end position="30"/>
    </location>
</feature>
<gene>
    <name evidence="6" type="ORF">C8J26_0232</name>
</gene>
<evidence type="ECO:0000256" key="1">
    <source>
        <dbReference type="ARBA" id="ARBA00005189"/>
    </source>
</evidence>
<evidence type="ECO:0000256" key="3">
    <source>
        <dbReference type="ARBA" id="ARBA00023315"/>
    </source>
</evidence>
<name>A0A2T5GRL0_9SPHN</name>
<evidence type="ECO:0000313" key="7">
    <source>
        <dbReference type="Proteomes" id="UP000244189"/>
    </source>
</evidence>
<keyword evidence="4" id="KW-0812">Transmembrane</keyword>
<protein>
    <submittedName>
        <fullName evidence="6">1-acyl-sn-glycerol-3-phosphate acyltransferase</fullName>
    </submittedName>
</protein>
<dbReference type="SUPFAM" id="SSF69593">
    <property type="entry name" value="Glycerol-3-phosphate (1)-acyltransferase"/>
    <property type="match status" value="1"/>
</dbReference>
<evidence type="ECO:0000256" key="4">
    <source>
        <dbReference type="SAM" id="Phobius"/>
    </source>
</evidence>
<keyword evidence="7" id="KW-1185">Reference proteome</keyword>
<dbReference type="EMBL" id="QAOG01000001">
    <property type="protein sequence ID" value="PTQ61961.1"/>
    <property type="molecule type" value="Genomic_DNA"/>
</dbReference>
<comment type="caution">
    <text evidence="6">The sequence shown here is derived from an EMBL/GenBank/DDBJ whole genome shotgun (WGS) entry which is preliminary data.</text>
</comment>
<dbReference type="Pfam" id="PF01553">
    <property type="entry name" value="Acyltransferase"/>
    <property type="match status" value="1"/>
</dbReference>
<dbReference type="InterPro" id="IPR002123">
    <property type="entry name" value="Plipid/glycerol_acylTrfase"/>
</dbReference>
<dbReference type="SMART" id="SM00563">
    <property type="entry name" value="PlsC"/>
    <property type="match status" value="1"/>
</dbReference>
<dbReference type="PANTHER" id="PTHR10434">
    <property type="entry name" value="1-ACYL-SN-GLYCEROL-3-PHOSPHATE ACYLTRANSFERASE"/>
    <property type="match status" value="1"/>
</dbReference>
<dbReference type="Proteomes" id="UP000244189">
    <property type="component" value="Unassembled WGS sequence"/>
</dbReference>
<evidence type="ECO:0000313" key="6">
    <source>
        <dbReference type="EMBL" id="PTQ61961.1"/>
    </source>
</evidence>
<keyword evidence="2 6" id="KW-0808">Transferase</keyword>
<reference evidence="6 7" key="1">
    <citation type="submission" date="2018-04" db="EMBL/GenBank/DDBJ databases">
        <title>Genomic Encyclopedia of Type Strains, Phase III (KMG-III): the genomes of soil and plant-associated and newly described type strains.</title>
        <authorList>
            <person name="Whitman W."/>
        </authorList>
    </citation>
    <scope>NUCLEOTIDE SEQUENCE [LARGE SCALE GENOMIC DNA]</scope>
    <source>
        <strain evidence="6 7">MA101b</strain>
    </source>
</reference>
<comment type="pathway">
    <text evidence="1">Lipid metabolism.</text>
</comment>
<keyword evidence="4" id="KW-1133">Transmembrane helix</keyword>
<dbReference type="RefSeq" id="WP_107956395.1">
    <property type="nucleotide sequence ID" value="NZ_QAOG01000001.1"/>
</dbReference>
<dbReference type="GO" id="GO:0006654">
    <property type="term" value="P:phosphatidic acid biosynthetic process"/>
    <property type="evidence" value="ECO:0007669"/>
    <property type="project" value="TreeGrafter"/>
</dbReference>
<sequence length="226" mass="25157">MIWLRNWAFMLVFYSGSVPIVVSVPISALFGSRAVIVHSTIWTRFHRWCARVILGVHVRIEGTRPTEPAFYACKHQAMFETLELQRMLDGPAIVLKRELADIPAWGWAARRYGAIVVDREASAKAMRSMMREATAAKATGRSILIFPEGTRVSPGEHPPLKPGFAGLYRALKMPTVPIACDSGLVWPKKGLKRPGVITFRFGEVVPPGLPREEAEERVHAAMNALD</sequence>
<accession>A0A2T5GRL0</accession>
<dbReference type="CDD" id="cd07989">
    <property type="entry name" value="LPLAT_AGPAT-like"/>
    <property type="match status" value="1"/>
</dbReference>
<keyword evidence="3 6" id="KW-0012">Acyltransferase</keyword>
<keyword evidence="4" id="KW-0472">Membrane</keyword>